<name>A0AA35WWM0_GEOBA</name>
<sequence>MEDFEREYADELEMMTEESAHSAGPPSRRSLDFCSPALPRRKRSLSSESPLPTVSSENTM</sequence>
<feature type="compositionally biased region" description="Acidic residues" evidence="1">
    <location>
        <begin position="1"/>
        <end position="16"/>
    </location>
</feature>
<dbReference type="EMBL" id="CASHTH010002808">
    <property type="protein sequence ID" value="CAI8035559.1"/>
    <property type="molecule type" value="Genomic_DNA"/>
</dbReference>
<proteinExistence type="predicted"/>
<accession>A0AA35WWM0</accession>
<protein>
    <submittedName>
        <fullName evidence="2">Uncharacterized protein</fullName>
    </submittedName>
</protein>
<dbReference type="Proteomes" id="UP001174909">
    <property type="component" value="Unassembled WGS sequence"/>
</dbReference>
<comment type="caution">
    <text evidence="2">The sequence shown here is derived from an EMBL/GenBank/DDBJ whole genome shotgun (WGS) entry which is preliminary data.</text>
</comment>
<evidence type="ECO:0000313" key="2">
    <source>
        <dbReference type="EMBL" id="CAI8035559.1"/>
    </source>
</evidence>
<reference evidence="2" key="1">
    <citation type="submission" date="2023-03" db="EMBL/GenBank/DDBJ databases">
        <authorList>
            <person name="Steffen K."/>
            <person name="Cardenas P."/>
        </authorList>
    </citation>
    <scope>NUCLEOTIDE SEQUENCE</scope>
</reference>
<evidence type="ECO:0000313" key="3">
    <source>
        <dbReference type="Proteomes" id="UP001174909"/>
    </source>
</evidence>
<gene>
    <name evidence="2" type="ORF">GBAR_LOCUS19932</name>
</gene>
<evidence type="ECO:0000256" key="1">
    <source>
        <dbReference type="SAM" id="MobiDB-lite"/>
    </source>
</evidence>
<keyword evidence="3" id="KW-1185">Reference proteome</keyword>
<dbReference type="AlphaFoldDB" id="A0AA35WWM0"/>
<organism evidence="2 3">
    <name type="scientific">Geodia barretti</name>
    <name type="common">Barrett's horny sponge</name>
    <dbReference type="NCBI Taxonomy" id="519541"/>
    <lineage>
        <taxon>Eukaryota</taxon>
        <taxon>Metazoa</taxon>
        <taxon>Porifera</taxon>
        <taxon>Demospongiae</taxon>
        <taxon>Heteroscleromorpha</taxon>
        <taxon>Tetractinellida</taxon>
        <taxon>Astrophorina</taxon>
        <taxon>Geodiidae</taxon>
        <taxon>Geodia</taxon>
    </lineage>
</organism>
<feature type="region of interest" description="Disordered" evidence="1">
    <location>
        <begin position="1"/>
        <end position="60"/>
    </location>
</feature>
<feature type="compositionally biased region" description="Polar residues" evidence="1">
    <location>
        <begin position="46"/>
        <end position="60"/>
    </location>
</feature>